<protein>
    <submittedName>
        <fullName evidence="2">Uncharacterized protein</fullName>
    </submittedName>
</protein>
<organism evidence="2 3">
    <name type="scientific">Bemisia tabaci</name>
    <name type="common">Sweetpotato whitefly</name>
    <name type="synonym">Aleurodes tabaci</name>
    <dbReference type="NCBI Taxonomy" id="7038"/>
    <lineage>
        <taxon>Eukaryota</taxon>
        <taxon>Metazoa</taxon>
        <taxon>Ecdysozoa</taxon>
        <taxon>Arthropoda</taxon>
        <taxon>Hexapoda</taxon>
        <taxon>Insecta</taxon>
        <taxon>Pterygota</taxon>
        <taxon>Neoptera</taxon>
        <taxon>Paraneoptera</taxon>
        <taxon>Hemiptera</taxon>
        <taxon>Sternorrhyncha</taxon>
        <taxon>Aleyrodoidea</taxon>
        <taxon>Aleyrodidae</taxon>
        <taxon>Aleyrodinae</taxon>
        <taxon>Bemisia</taxon>
    </lineage>
</organism>
<feature type="region of interest" description="Disordered" evidence="1">
    <location>
        <begin position="1"/>
        <end position="52"/>
    </location>
</feature>
<evidence type="ECO:0000313" key="2">
    <source>
        <dbReference type="EMBL" id="CAH0390620.1"/>
    </source>
</evidence>
<reference evidence="2" key="1">
    <citation type="submission" date="2021-12" db="EMBL/GenBank/DDBJ databases">
        <authorList>
            <person name="King R."/>
        </authorList>
    </citation>
    <scope>NUCLEOTIDE SEQUENCE</scope>
</reference>
<feature type="compositionally biased region" description="Basic and acidic residues" evidence="1">
    <location>
        <begin position="188"/>
        <end position="202"/>
    </location>
</feature>
<feature type="compositionally biased region" description="Polar residues" evidence="1">
    <location>
        <begin position="642"/>
        <end position="652"/>
    </location>
</feature>
<dbReference type="AlphaFoldDB" id="A0A9P0AFD3"/>
<dbReference type="Proteomes" id="UP001152759">
    <property type="component" value="Chromosome 5"/>
</dbReference>
<feature type="region of interest" description="Disordered" evidence="1">
    <location>
        <begin position="642"/>
        <end position="668"/>
    </location>
</feature>
<feature type="compositionally biased region" description="Polar residues" evidence="1">
    <location>
        <begin position="8"/>
        <end position="28"/>
    </location>
</feature>
<feature type="compositionally biased region" description="Basic and acidic residues" evidence="1">
    <location>
        <begin position="691"/>
        <end position="705"/>
    </location>
</feature>
<feature type="region of interest" description="Disordered" evidence="1">
    <location>
        <begin position="136"/>
        <end position="225"/>
    </location>
</feature>
<accession>A0A9P0AFD3</accession>
<feature type="region of interest" description="Disordered" evidence="1">
    <location>
        <begin position="685"/>
        <end position="754"/>
    </location>
</feature>
<dbReference type="KEGG" id="btab:109040688"/>
<feature type="compositionally biased region" description="Basic and acidic residues" evidence="1">
    <location>
        <begin position="159"/>
        <end position="176"/>
    </location>
</feature>
<gene>
    <name evidence="2" type="ORF">BEMITA_LOCUS9325</name>
</gene>
<evidence type="ECO:0000313" key="3">
    <source>
        <dbReference type="Proteomes" id="UP001152759"/>
    </source>
</evidence>
<dbReference type="EMBL" id="OU963866">
    <property type="protein sequence ID" value="CAH0390620.1"/>
    <property type="molecule type" value="Genomic_DNA"/>
</dbReference>
<name>A0A9P0AFD3_BEMTA</name>
<keyword evidence="3" id="KW-1185">Reference proteome</keyword>
<feature type="compositionally biased region" description="Basic and acidic residues" evidence="1">
    <location>
        <begin position="139"/>
        <end position="150"/>
    </location>
</feature>
<feature type="compositionally biased region" description="Basic and acidic residues" evidence="1">
    <location>
        <begin position="33"/>
        <end position="51"/>
    </location>
</feature>
<sequence>MRMKISLASHQNHHNLSSNKDNATQYQTRRNRSRAEGEPDGANKETPSEHQHQRRIFMNTNEVVFNYACECSADTTAESNNAPVIVFRPNLVDEIMRKFSSALINIGHYLRSERARLSPPEVSAVSAKLGKLLMESDSGFEKPPRGKNAERLNSAELPAPERTKPDPLRIKETEASKKRRAANALKKQRIEQKERQALRTERNSSPCLTSPLKKSTGDTQGLPDRSVRVEFRRDTQESKSLEPIKTPRELSCDSLEVPSTRVRHFKPVNTLANHHSEFRMTGSLRSHPNIRFKETVAYRKRRAQIISNMRKKEEEERKLNEILPWNSNKRSSTTPRYSEYPKTYLEYTEYPKTAPQFTEYPKIDPQFTEYPKIDPQFTEYPKIDPQFTEYPKTIPQFTEYSKTAPQCCHYSRTTRKSSDVPKSTPKYSEDLKKAPRYSDYSEFFEDTLHPPYSSNLGAAQYSDDSYSLAHHAYHAAEASMRAKLRNRRRFSKKRSSKFFPRFVLDNFNDSTESSYTSPHSGYHESPRTFTYRPTVWKNPMFDEENNQKEYVWDSLDTDTSEQGSLEENRRLEREKECIGAIKKKLSSDSLPKKLSKMSLTELPEKLFPETCRLLNDCSSTSANQKSEQDVMRENYDVQSTCLQVPQSNNDHLGSNDYRLGSNDSEKHEVYSKRLPHPWGSCNMYHQLSTDSGKDNETCEQPHDPKPPSSLYSQKDPRTDGSVYYTPGFTSDEDCWSTSSGSGYETPLDIEVVSD</sequence>
<proteinExistence type="predicted"/>
<evidence type="ECO:0000256" key="1">
    <source>
        <dbReference type="SAM" id="MobiDB-lite"/>
    </source>
</evidence>